<dbReference type="GO" id="GO:0031177">
    <property type="term" value="F:phosphopantetheine binding"/>
    <property type="evidence" value="ECO:0007669"/>
    <property type="project" value="TreeGrafter"/>
</dbReference>
<dbReference type="InterPro" id="IPR036736">
    <property type="entry name" value="ACP-like_sf"/>
</dbReference>
<evidence type="ECO:0000313" key="4">
    <source>
        <dbReference type="EMBL" id="RRD49747.1"/>
    </source>
</evidence>
<dbReference type="Gene3D" id="1.10.1200.10">
    <property type="entry name" value="ACP-like"/>
    <property type="match status" value="1"/>
</dbReference>
<evidence type="ECO:0000259" key="3">
    <source>
        <dbReference type="PROSITE" id="PS50075"/>
    </source>
</evidence>
<evidence type="ECO:0000256" key="2">
    <source>
        <dbReference type="ARBA" id="ARBA00022553"/>
    </source>
</evidence>
<dbReference type="OrthoDB" id="2085352at2"/>
<dbReference type="GO" id="GO:0043041">
    <property type="term" value="P:amino acid activation for nonribosomal peptide biosynthetic process"/>
    <property type="evidence" value="ECO:0007669"/>
    <property type="project" value="TreeGrafter"/>
</dbReference>
<sequence length="390" mass="41037">MPSLSDQSVAHGAFVAVALSDGESAAALLSRCGSGLMVEEGSSSAGTQEILRSDALGVPGEGHVVRLRVHRRGRSALVTALAGEGMDLDGLSQILDRVLSGLPVPALTGQSRSSQGTAIEYEQAQASLPRDLFDDLMALGEGEPEDVLVRVVAAISGLPCQGRVESVSPSVPWPCSPRLALRSIESGGEPMIRVLLSEALASNQARRELERHGPDIQGQLCSVTAIRDAATVKLLVRTIAGVGASRVLAVLTEVASSWVEAPDTAVPASDLAAVLQGAHETEDHTDVLPGNDWEQLLVDQVCRLLERPERAVSLRDNFFSLGGDSMTALQLVTAVRALGWQIEVRDVFISANLRALASRMRPATPEVAAAAPMSASGLDTETLNRLVSEE</sequence>
<dbReference type="PROSITE" id="PS50075">
    <property type="entry name" value="CARRIER"/>
    <property type="match status" value="1"/>
</dbReference>
<dbReference type="SUPFAM" id="SSF47336">
    <property type="entry name" value="ACP-like"/>
    <property type="match status" value="1"/>
</dbReference>
<keyword evidence="2" id="KW-0597">Phosphoprotein</keyword>
<proteinExistence type="predicted"/>
<dbReference type="PANTHER" id="PTHR45527:SF1">
    <property type="entry name" value="FATTY ACID SYNTHASE"/>
    <property type="match status" value="1"/>
</dbReference>
<comment type="caution">
    <text evidence="4">The sequence shown here is derived from an EMBL/GenBank/DDBJ whole genome shotgun (WGS) entry which is preliminary data.</text>
</comment>
<dbReference type="InterPro" id="IPR009081">
    <property type="entry name" value="PP-bd_ACP"/>
</dbReference>
<dbReference type="Pfam" id="PF00550">
    <property type="entry name" value="PP-binding"/>
    <property type="match status" value="1"/>
</dbReference>
<dbReference type="GO" id="GO:0005737">
    <property type="term" value="C:cytoplasm"/>
    <property type="evidence" value="ECO:0007669"/>
    <property type="project" value="TreeGrafter"/>
</dbReference>
<dbReference type="PANTHER" id="PTHR45527">
    <property type="entry name" value="NONRIBOSOMAL PEPTIDE SYNTHETASE"/>
    <property type="match status" value="1"/>
</dbReference>
<dbReference type="EMBL" id="RQYT01000012">
    <property type="protein sequence ID" value="RRD49747.1"/>
    <property type="molecule type" value="Genomic_DNA"/>
</dbReference>
<gene>
    <name evidence="4" type="ORF">EII35_06990</name>
</gene>
<dbReference type="GO" id="GO:0044550">
    <property type="term" value="P:secondary metabolite biosynthetic process"/>
    <property type="evidence" value="ECO:0007669"/>
    <property type="project" value="TreeGrafter"/>
</dbReference>
<dbReference type="PROSITE" id="PS00012">
    <property type="entry name" value="PHOSPHOPANTETHEINE"/>
    <property type="match status" value="1"/>
</dbReference>
<protein>
    <recommendedName>
        <fullName evidence="3">Carrier domain-containing protein</fullName>
    </recommendedName>
</protein>
<feature type="domain" description="Carrier" evidence="3">
    <location>
        <begin position="288"/>
        <end position="364"/>
    </location>
</feature>
<keyword evidence="1" id="KW-0596">Phosphopantetheine</keyword>
<dbReference type="AlphaFoldDB" id="A0A3P1WVD7"/>
<dbReference type="InterPro" id="IPR006162">
    <property type="entry name" value="Ppantetheine_attach_site"/>
</dbReference>
<reference evidence="4 5" key="1">
    <citation type="submission" date="2018-11" db="EMBL/GenBank/DDBJ databases">
        <title>Genomes From Bacteria Associated with the Canine Oral Cavity: a Test Case for Automated Genome-Based Taxonomic Assignment.</title>
        <authorList>
            <person name="Coil D.A."/>
            <person name="Jospin G."/>
            <person name="Darling A.E."/>
            <person name="Wallis C."/>
            <person name="Davis I.J."/>
            <person name="Harris S."/>
            <person name="Eisen J.A."/>
            <person name="Holcombe L.J."/>
            <person name="O'Flynn C."/>
        </authorList>
    </citation>
    <scope>NUCLEOTIDE SEQUENCE [LARGE SCALE GENOMIC DNA]</scope>
    <source>
        <strain evidence="4 5">OH2822_COT-296</strain>
    </source>
</reference>
<evidence type="ECO:0000256" key="1">
    <source>
        <dbReference type="ARBA" id="ARBA00022450"/>
    </source>
</evidence>
<accession>A0A3P1WVD7</accession>
<organism evidence="4 5">
    <name type="scientific">Arachnia propionica</name>
    <dbReference type="NCBI Taxonomy" id="1750"/>
    <lineage>
        <taxon>Bacteria</taxon>
        <taxon>Bacillati</taxon>
        <taxon>Actinomycetota</taxon>
        <taxon>Actinomycetes</taxon>
        <taxon>Propionibacteriales</taxon>
        <taxon>Propionibacteriaceae</taxon>
        <taxon>Arachnia</taxon>
    </lineage>
</organism>
<dbReference type="Proteomes" id="UP000280935">
    <property type="component" value="Unassembled WGS sequence"/>
</dbReference>
<evidence type="ECO:0000313" key="5">
    <source>
        <dbReference type="Proteomes" id="UP000280935"/>
    </source>
</evidence>
<name>A0A3P1WVD7_9ACTN</name>